<accession>A0A3E1QAE1</accession>
<dbReference type="GO" id="GO:0008360">
    <property type="term" value="P:regulation of cell shape"/>
    <property type="evidence" value="ECO:0007669"/>
    <property type="project" value="UniProtKB-KW"/>
</dbReference>
<comment type="catalytic activity">
    <reaction evidence="17">
        <text>[GlcNAc-(1-&gt;4)-Mur2Ac(oyl-L-Ala-gamma-D-Glu-L-Lys-D-Ala-D-Ala)](n)-di-trans,octa-cis-undecaprenyl diphosphate + beta-D-GlcNAc-(1-&gt;4)-Mur2Ac(oyl-L-Ala-gamma-D-Glu-L-Lys-D-Ala-D-Ala)-di-trans,octa-cis-undecaprenyl diphosphate = [GlcNAc-(1-&gt;4)-Mur2Ac(oyl-L-Ala-gamma-D-Glu-L-Lys-D-Ala-D-Ala)](n+1)-di-trans,octa-cis-undecaprenyl diphosphate + di-trans,octa-cis-undecaprenyl diphosphate + H(+)</text>
        <dbReference type="Rhea" id="RHEA:23708"/>
        <dbReference type="Rhea" id="RHEA-COMP:9602"/>
        <dbReference type="Rhea" id="RHEA-COMP:9603"/>
        <dbReference type="ChEBI" id="CHEBI:15378"/>
        <dbReference type="ChEBI" id="CHEBI:58405"/>
        <dbReference type="ChEBI" id="CHEBI:60033"/>
        <dbReference type="ChEBI" id="CHEBI:78435"/>
        <dbReference type="EC" id="2.4.99.28"/>
    </reaction>
</comment>
<evidence type="ECO:0000259" key="20">
    <source>
        <dbReference type="Pfam" id="PF00905"/>
    </source>
</evidence>
<comment type="catalytic activity">
    <reaction evidence="16">
        <text>Preferential cleavage: (Ac)2-L-Lys-D-Ala-|-D-Ala. Also transpeptidation of peptidyl-alanyl moieties that are N-acyl substituents of D-alanine.</text>
        <dbReference type="EC" id="3.4.16.4"/>
    </reaction>
</comment>
<comment type="subcellular location">
    <subcellularLocation>
        <location evidence="1">Cell membrane</location>
    </subcellularLocation>
</comment>
<dbReference type="Pfam" id="PF00912">
    <property type="entry name" value="Transgly"/>
    <property type="match status" value="1"/>
</dbReference>
<evidence type="ECO:0000313" key="22">
    <source>
        <dbReference type="EMBL" id="RFN59091.1"/>
    </source>
</evidence>
<dbReference type="GO" id="GO:0071555">
    <property type="term" value="P:cell wall organization"/>
    <property type="evidence" value="ECO:0007669"/>
    <property type="project" value="UniProtKB-KW"/>
</dbReference>
<dbReference type="EMBL" id="QVID01000001">
    <property type="protein sequence ID" value="RFN59091.1"/>
    <property type="molecule type" value="Genomic_DNA"/>
</dbReference>
<dbReference type="GO" id="GO:0006508">
    <property type="term" value="P:proteolysis"/>
    <property type="evidence" value="ECO:0007669"/>
    <property type="project" value="UniProtKB-KW"/>
</dbReference>
<dbReference type="AlphaFoldDB" id="A0A3E1QAE1"/>
<keyword evidence="19" id="KW-1133">Transmembrane helix</keyword>
<keyword evidence="10" id="KW-0378">Hydrolase</keyword>
<comment type="similarity">
    <text evidence="4">In the N-terminal section; belongs to the glycosyltransferase 51 family.</text>
</comment>
<dbReference type="InterPro" id="IPR001264">
    <property type="entry name" value="Glyco_trans_51"/>
</dbReference>
<evidence type="ECO:0000256" key="12">
    <source>
        <dbReference type="ARBA" id="ARBA00022984"/>
    </source>
</evidence>
<keyword evidence="23" id="KW-1185">Reference proteome</keyword>
<feature type="domain" description="Glycosyl transferase family 51" evidence="21">
    <location>
        <begin position="77"/>
        <end position="253"/>
    </location>
</feature>
<dbReference type="PANTHER" id="PTHR32282:SF11">
    <property type="entry name" value="PENICILLIN-BINDING PROTEIN 1B"/>
    <property type="match status" value="1"/>
</dbReference>
<dbReference type="GO" id="GO:0005886">
    <property type="term" value="C:plasma membrane"/>
    <property type="evidence" value="ECO:0007669"/>
    <property type="project" value="UniProtKB-SubCell"/>
</dbReference>
<dbReference type="Gene3D" id="3.40.710.10">
    <property type="entry name" value="DD-peptidase/beta-lactamase superfamily"/>
    <property type="match status" value="2"/>
</dbReference>
<feature type="transmembrane region" description="Helical" evidence="19">
    <location>
        <begin position="29"/>
        <end position="52"/>
    </location>
</feature>
<evidence type="ECO:0000256" key="1">
    <source>
        <dbReference type="ARBA" id="ARBA00004236"/>
    </source>
</evidence>
<dbReference type="GO" id="GO:0030288">
    <property type="term" value="C:outer membrane-bounded periplasmic space"/>
    <property type="evidence" value="ECO:0007669"/>
    <property type="project" value="TreeGrafter"/>
</dbReference>
<keyword evidence="13 19" id="KW-0472">Membrane</keyword>
<dbReference type="InterPro" id="IPR023346">
    <property type="entry name" value="Lysozyme-like_dom_sf"/>
</dbReference>
<evidence type="ECO:0000256" key="8">
    <source>
        <dbReference type="ARBA" id="ARBA00022676"/>
    </source>
</evidence>
<evidence type="ECO:0000256" key="11">
    <source>
        <dbReference type="ARBA" id="ARBA00022960"/>
    </source>
</evidence>
<keyword evidence="15" id="KW-0961">Cell wall biogenesis/degradation</keyword>
<keyword evidence="14" id="KW-0511">Multifunctional enzyme</keyword>
<name>A0A3E1QAE1_9FLAO</name>
<evidence type="ECO:0000256" key="5">
    <source>
        <dbReference type="ARBA" id="ARBA00022475"/>
    </source>
</evidence>
<dbReference type="InterPro" id="IPR050396">
    <property type="entry name" value="Glycosyltr_51/Transpeptidase"/>
</dbReference>
<evidence type="ECO:0000256" key="9">
    <source>
        <dbReference type="ARBA" id="ARBA00022679"/>
    </source>
</evidence>
<dbReference type="Proteomes" id="UP000261082">
    <property type="component" value="Unassembled WGS sequence"/>
</dbReference>
<evidence type="ECO:0000256" key="6">
    <source>
        <dbReference type="ARBA" id="ARBA00022645"/>
    </source>
</evidence>
<evidence type="ECO:0000256" key="16">
    <source>
        <dbReference type="ARBA" id="ARBA00034000"/>
    </source>
</evidence>
<proteinExistence type="inferred from homology"/>
<keyword evidence="12" id="KW-0573">Peptidoglycan synthesis</keyword>
<comment type="similarity">
    <text evidence="3">In the C-terminal section; belongs to the transpeptidase family.</text>
</comment>
<evidence type="ECO:0000256" key="15">
    <source>
        <dbReference type="ARBA" id="ARBA00023316"/>
    </source>
</evidence>
<dbReference type="Gene3D" id="1.10.3810.10">
    <property type="entry name" value="Biosynthetic peptidoglycan transglycosylase-like"/>
    <property type="match status" value="1"/>
</dbReference>
<keyword evidence="19" id="KW-0812">Transmembrane</keyword>
<dbReference type="InterPro" id="IPR036950">
    <property type="entry name" value="PBP_transglycosylase"/>
</dbReference>
<evidence type="ECO:0000256" key="4">
    <source>
        <dbReference type="ARBA" id="ARBA00007739"/>
    </source>
</evidence>
<evidence type="ECO:0000259" key="21">
    <source>
        <dbReference type="Pfam" id="PF00912"/>
    </source>
</evidence>
<evidence type="ECO:0000256" key="2">
    <source>
        <dbReference type="ARBA" id="ARBA00004752"/>
    </source>
</evidence>
<evidence type="ECO:0000256" key="10">
    <source>
        <dbReference type="ARBA" id="ARBA00022801"/>
    </source>
</evidence>
<dbReference type="GO" id="GO:0009252">
    <property type="term" value="P:peptidoglycan biosynthetic process"/>
    <property type="evidence" value="ECO:0007669"/>
    <property type="project" value="UniProtKB-KW"/>
</dbReference>
<dbReference type="GO" id="GO:0008658">
    <property type="term" value="F:penicillin binding"/>
    <property type="evidence" value="ECO:0007669"/>
    <property type="project" value="InterPro"/>
</dbReference>
<dbReference type="RefSeq" id="WP_117158089.1">
    <property type="nucleotide sequence ID" value="NZ_QVID01000001.1"/>
</dbReference>
<evidence type="ECO:0000256" key="17">
    <source>
        <dbReference type="ARBA" id="ARBA00049902"/>
    </source>
</evidence>
<dbReference type="SUPFAM" id="SSF56601">
    <property type="entry name" value="beta-lactamase/transpeptidase-like"/>
    <property type="match status" value="1"/>
</dbReference>
<gene>
    <name evidence="22" type="ORF">DZ858_03165</name>
</gene>
<dbReference type="SUPFAM" id="SSF53955">
    <property type="entry name" value="Lysozyme-like"/>
    <property type="match status" value="1"/>
</dbReference>
<dbReference type="InterPro" id="IPR012338">
    <property type="entry name" value="Beta-lactam/transpept-like"/>
</dbReference>
<sequence length="778" mass="88117">MAKEQAKKSASKKKPKKQKDDTGRHIRTFWKIFGIGIGLIILVFLFASWGFFGSLPDETSLENPEKNLATEIISADGKTLGKFYKENRTPVKYEELPDHLINALIATEDARYYDHSGIDAKGTLRAAVFLGSRGGASTISQQLAKLFFTEQVSDNKLERGLQKIKEWVISTRLERRYTKEEILTMYFNEYDFLNQAVGIESAASIYFDKSPTELTTAESAMLVGMFKNSSLYNPLRNPVGVKNRRNVVLSQMEKYDFITESVKDSLQALPLEIKYTPQGHDEGIATYFREYARAFMSDWIKENPKTDGSQYNIYSDGLKVYTTIDSKMQEYAEEAVDMHMRNLQKEFDSQNEKNKTAPFRDITEEETEQIFKSAMRRSDRWREMEKQGKDKEEIIASFKKKAQMRIFSWTAENNAIDTIMTPMDSIRYYKRFLRASLMSMTPQTGEVKAWVGGVNYKHFKYDMVKTGHRQIGSTFKPFVYATAIDQMHMSPCDTLPNTQYTIEEGKYGLLKPWTPRNAGGDYGGMVTLKEALARSINTVTARLIDRVGPKPVIELISKMGVDTKNMPAAPSIALGTPDVSLYEMVGAYSVFANEGVYVKPTLIQRIEDKNGTVLYQNVPETKDVISDETAYVTVSLMQGVVQSGSGSRLRGTWRGGHMYKNVITGYPYDFKNPIAGKTGTTQNNSDGWFMGIVPNLVTGVWVGGEDRATHFRSTAYGQGATMALPIWAIYMKKCLADEELNVSDENFKRPSGVTIETDCAKWREDNQDVDDVPDEFDF</sequence>
<keyword evidence="6" id="KW-0121">Carboxypeptidase</keyword>
<dbReference type="PANTHER" id="PTHR32282">
    <property type="entry name" value="BINDING PROTEIN TRANSPEPTIDASE, PUTATIVE-RELATED"/>
    <property type="match status" value="1"/>
</dbReference>
<protein>
    <submittedName>
        <fullName evidence="22">Penicillin-binding protein</fullName>
    </submittedName>
</protein>
<keyword evidence="7" id="KW-0645">Protease</keyword>
<keyword evidence="8" id="KW-0328">Glycosyltransferase</keyword>
<evidence type="ECO:0000256" key="18">
    <source>
        <dbReference type="SAM" id="MobiDB-lite"/>
    </source>
</evidence>
<dbReference type="GO" id="GO:0008955">
    <property type="term" value="F:peptidoglycan glycosyltransferase activity"/>
    <property type="evidence" value="ECO:0007669"/>
    <property type="project" value="UniProtKB-EC"/>
</dbReference>
<evidence type="ECO:0000256" key="19">
    <source>
        <dbReference type="SAM" id="Phobius"/>
    </source>
</evidence>
<organism evidence="22 23">
    <name type="scientific">Marixanthomonas ophiurae</name>
    <dbReference type="NCBI Taxonomy" id="387659"/>
    <lineage>
        <taxon>Bacteria</taxon>
        <taxon>Pseudomonadati</taxon>
        <taxon>Bacteroidota</taxon>
        <taxon>Flavobacteriia</taxon>
        <taxon>Flavobacteriales</taxon>
        <taxon>Flavobacteriaceae</taxon>
        <taxon>Marixanthomonas</taxon>
    </lineage>
</organism>
<dbReference type="Pfam" id="PF00905">
    <property type="entry name" value="Transpeptidase"/>
    <property type="match status" value="1"/>
</dbReference>
<evidence type="ECO:0000256" key="14">
    <source>
        <dbReference type="ARBA" id="ARBA00023268"/>
    </source>
</evidence>
<keyword evidence="11" id="KW-0133">Cell shape</keyword>
<feature type="domain" description="Penicillin-binding protein transpeptidase" evidence="20">
    <location>
        <begin position="439"/>
        <end position="695"/>
    </location>
</feature>
<evidence type="ECO:0000256" key="13">
    <source>
        <dbReference type="ARBA" id="ARBA00023136"/>
    </source>
</evidence>
<evidence type="ECO:0000313" key="23">
    <source>
        <dbReference type="Proteomes" id="UP000261082"/>
    </source>
</evidence>
<evidence type="ECO:0000256" key="7">
    <source>
        <dbReference type="ARBA" id="ARBA00022670"/>
    </source>
</evidence>
<dbReference type="GO" id="GO:0009002">
    <property type="term" value="F:serine-type D-Ala-D-Ala carboxypeptidase activity"/>
    <property type="evidence" value="ECO:0007669"/>
    <property type="project" value="UniProtKB-EC"/>
</dbReference>
<keyword evidence="5" id="KW-1003">Cell membrane</keyword>
<keyword evidence="9" id="KW-0808">Transferase</keyword>
<comment type="pathway">
    <text evidence="2">Cell wall biogenesis; peptidoglycan biosynthesis.</text>
</comment>
<reference evidence="22 23" key="1">
    <citation type="journal article" date="2007" name="Int. J. Syst. Evol. Microbiol.">
        <title>Marixanthomonas ophiurae gen. nov., sp. nov., a marine bacterium of the family Flavobacteriaceae isolated from a deep-sea brittle star.</title>
        <authorList>
            <person name="Romanenko L.A."/>
            <person name="Uchino M."/>
            <person name="Frolova G.M."/>
            <person name="Mikhailov V.V."/>
        </authorList>
    </citation>
    <scope>NUCLEOTIDE SEQUENCE [LARGE SCALE GENOMIC DNA]</scope>
    <source>
        <strain evidence="22 23">KMM 3046</strain>
    </source>
</reference>
<dbReference type="InterPro" id="IPR001460">
    <property type="entry name" value="PCN-bd_Tpept"/>
</dbReference>
<dbReference type="OrthoDB" id="9766909at2"/>
<evidence type="ECO:0000256" key="3">
    <source>
        <dbReference type="ARBA" id="ARBA00007090"/>
    </source>
</evidence>
<comment type="caution">
    <text evidence="22">The sequence shown here is derived from an EMBL/GenBank/DDBJ whole genome shotgun (WGS) entry which is preliminary data.</text>
</comment>
<feature type="region of interest" description="Disordered" evidence="18">
    <location>
        <begin position="1"/>
        <end position="22"/>
    </location>
</feature>